<evidence type="ECO:0000313" key="3">
    <source>
        <dbReference type="Proteomes" id="UP001526426"/>
    </source>
</evidence>
<proteinExistence type="predicted"/>
<name>A0ABT3L2E3_9CYAN</name>
<feature type="transmembrane region" description="Helical" evidence="1">
    <location>
        <begin position="279"/>
        <end position="302"/>
    </location>
</feature>
<sequence>MNLPTLLNVAIGLVFIYLTLSLFVSALEEFLAGLLKARAKNLRDGIINLLEGKGAEGEMMGKLYHHPLIRSLSQGRIKNKLQQMLPSPSYIPSDVFSTALLEVLKREYNIDFNYSDNIQSLIDKLDQHKQSEPSPRKRYLINNIAALARQAESRLTTTDLKVRHLHQEISNWFDQSMERASGVYKRQAKLWAFVLGFGVSVIFNADTFYMIHRLSSDQELRIAVNALSTKLIEEQNCRDVSCVEQLSLEDSLILPIGWSSFPPPNVQKNNQLFHQKVLAWFRMMLGWAVTALALAMGAPFWFDVLNKFINVRNVGRKPPRIDLEE</sequence>
<keyword evidence="1" id="KW-1133">Transmembrane helix</keyword>
<gene>
    <name evidence="2" type="ORF">K4A83_05145</name>
</gene>
<dbReference type="EMBL" id="JAIHOM010000018">
    <property type="protein sequence ID" value="MCW6035659.1"/>
    <property type="molecule type" value="Genomic_DNA"/>
</dbReference>
<keyword evidence="1" id="KW-0472">Membrane</keyword>
<evidence type="ECO:0000256" key="1">
    <source>
        <dbReference type="SAM" id="Phobius"/>
    </source>
</evidence>
<comment type="caution">
    <text evidence="2">The sequence shown here is derived from an EMBL/GenBank/DDBJ whole genome shotgun (WGS) entry which is preliminary data.</text>
</comment>
<keyword evidence="3" id="KW-1185">Reference proteome</keyword>
<evidence type="ECO:0000313" key="2">
    <source>
        <dbReference type="EMBL" id="MCW6035659.1"/>
    </source>
</evidence>
<dbReference type="Proteomes" id="UP001526426">
    <property type="component" value="Unassembled WGS sequence"/>
</dbReference>
<protein>
    <submittedName>
        <fullName evidence="2">Uncharacterized protein</fullName>
    </submittedName>
</protein>
<feature type="transmembrane region" description="Helical" evidence="1">
    <location>
        <begin position="190"/>
        <end position="211"/>
    </location>
</feature>
<organism evidence="2 3">
    <name type="scientific">Spirulina subsalsa FACHB-351</name>
    <dbReference type="NCBI Taxonomy" id="234711"/>
    <lineage>
        <taxon>Bacteria</taxon>
        <taxon>Bacillati</taxon>
        <taxon>Cyanobacteriota</taxon>
        <taxon>Cyanophyceae</taxon>
        <taxon>Spirulinales</taxon>
        <taxon>Spirulinaceae</taxon>
        <taxon>Spirulina</taxon>
    </lineage>
</organism>
<feature type="transmembrane region" description="Helical" evidence="1">
    <location>
        <begin position="6"/>
        <end position="27"/>
    </location>
</feature>
<reference evidence="2 3" key="1">
    <citation type="submission" date="2021-08" db="EMBL/GenBank/DDBJ databases">
        <title>Draft genome sequence of Spirulina subsalsa with high tolerance to salinity and hype-accumulation of phycocyanin.</title>
        <authorList>
            <person name="Pei H."/>
            <person name="Jiang L."/>
        </authorList>
    </citation>
    <scope>NUCLEOTIDE SEQUENCE [LARGE SCALE GENOMIC DNA]</scope>
    <source>
        <strain evidence="2 3">FACHB-351</strain>
    </source>
</reference>
<keyword evidence="1" id="KW-0812">Transmembrane</keyword>
<dbReference type="RefSeq" id="WP_265263369.1">
    <property type="nucleotide sequence ID" value="NZ_JAIHOM010000018.1"/>
</dbReference>
<accession>A0ABT3L2E3</accession>